<evidence type="ECO:0000313" key="2">
    <source>
        <dbReference type="Proteomes" id="UP001516400"/>
    </source>
</evidence>
<dbReference type="AlphaFoldDB" id="A0ABD2NLR8"/>
<accession>A0ABD2NLR8</accession>
<dbReference type="EMBL" id="JABFTP020000124">
    <property type="protein sequence ID" value="KAL3279479.1"/>
    <property type="molecule type" value="Genomic_DNA"/>
</dbReference>
<proteinExistence type="predicted"/>
<evidence type="ECO:0000313" key="1">
    <source>
        <dbReference type="EMBL" id="KAL3279479.1"/>
    </source>
</evidence>
<comment type="caution">
    <text evidence="1">The sequence shown here is derived from an EMBL/GenBank/DDBJ whole genome shotgun (WGS) entry which is preliminary data.</text>
</comment>
<organism evidence="1 2">
    <name type="scientific">Cryptolaemus montrouzieri</name>
    <dbReference type="NCBI Taxonomy" id="559131"/>
    <lineage>
        <taxon>Eukaryota</taxon>
        <taxon>Metazoa</taxon>
        <taxon>Ecdysozoa</taxon>
        <taxon>Arthropoda</taxon>
        <taxon>Hexapoda</taxon>
        <taxon>Insecta</taxon>
        <taxon>Pterygota</taxon>
        <taxon>Neoptera</taxon>
        <taxon>Endopterygota</taxon>
        <taxon>Coleoptera</taxon>
        <taxon>Polyphaga</taxon>
        <taxon>Cucujiformia</taxon>
        <taxon>Coccinelloidea</taxon>
        <taxon>Coccinellidae</taxon>
        <taxon>Scymninae</taxon>
        <taxon>Scymnini</taxon>
        <taxon>Cryptolaemus</taxon>
    </lineage>
</organism>
<gene>
    <name evidence="1" type="ORF">HHI36_016989</name>
</gene>
<sequence>MQHQIEAAYTIWMVRNDEESKELYKRLKMSQMNIGKCLTDVDSEYIKNAENETKALWSVINRKTKDRSDDNTSSVPDCEMFNNFFVDAAQKTRQKVIAPNNQTGVDPTEKSEHSKTIKYEKSSMYLLETCRKR</sequence>
<keyword evidence="2" id="KW-1185">Reference proteome</keyword>
<protein>
    <submittedName>
        <fullName evidence="1">Uncharacterized protein</fullName>
    </submittedName>
</protein>
<reference evidence="1 2" key="1">
    <citation type="journal article" date="2021" name="BMC Biol.">
        <title>Horizontally acquired antibacterial genes associated with adaptive radiation of ladybird beetles.</title>
        <authorList>
            <person name="Li H.S."/>
            <person name="Tang X.F."/>
            <person name="Huang Y.H."/>
            <person name="Xu Z.Y."/>
            <person name="Chen M.L."/>
            <person name="Du X.Y."/>
            <person name="Qiu B.Y."/>
            <person name="Chen P.T."/>
            <person name="Zhang W."/>
            <person name="Slipinski A."/>
            <person name="Escalona H.E."/>
            <person name="Waterhouse R.M."/>
            <person name="Zwick A."/>
            <person name="Pang H."/>
        </authorList>
    </citation>
    <scope>NUCLEOTIDE SEQUENCE [LARGE SCALE GENOMIC DNA]</scope>
    <source>
        <strain evidence="1">SYSU2018</strain>
    </source>
</reference>
<name>A0ABD2NLR8_9CUCU</name>
<dbReference type="Proteomes" id="UP001516400">
    <property type="component" value="Unassembled WGS sequence"/>
</dbReference>